<feature type="transmembrane region" description="Helical" evidence="12">
    <location>
        <begin position="51"/>
        <end position="71"/>
    </location>
</feature>
<evidence type="ECO:0000256" key="1">
    <source>
        <dbReference type="ARBA" id="ARBA00004651"/>
    </source>
</evidence>
<evidence type="ECO:0000256" key="9">
    <source>
        <dbReference type="ARBA" id="ARBA00023010"/>
    </source>
</evidence>
<dbReference type="InterPro" id="IPR004692">
    <property type="entry name" value="SecG"/>
</dbReference>
<evidence type="ECO:0000256" key="10">
    <source>
        <dbReference type="ARBA" id="ARBA00023136"/>
    </source>
</evidence>
<keyword evidence="6 12" id="KW-0812">Transmembrane</keyword>
<proteinExistence type="inferred from homology"/>
<gene>
    <name evidence="14" type="ORF">SAMN05421849_1684</name>
</gene>
<name>A0A1R3WWE6_9RHOB</name>
<dbReference type="PANTHER" id="PTHR34182:SF1">
    <property type="entry name" value="PROTEIN-EXPORT MEMBRANE PROTEIN SECG"/>
    <property type="match status" value="1"/>
</dbReference>
<dbReference type="AlphaFoldDB" id="A0A1R3WWE6"/>
<organism evidence="14 15">
    <name type="scientific">Pontibaca methylaminivorans</name>
    <dbReference type="NCBI Taxonomy" id="515897"/>
    <lineage>
        <taxon>Bacteria</taxon>
        <taxon>Pseudomonadati</taxon>
        <taxon>Pseudomonadota</taxon>
        <taxon>Alphaproteobacteria</taxon>
        <taxon>Rhodobacterales</taxon>
        <taxon>Roseobacteraceae</taxon>
        <taxon>Pontibaca</taxon>
    </lineage>
</organism>
<dbReference type="GO" id="GO:0043952">
    <property type="term" value="P:protein transport by the Sec complex"/>
    <property type="evidence" value="ECO:0007669"/>
    <property type="project" value="TreeGrafter"/>
</dbReference>
<keyword evidence="7 12" id="KW-0653">Protein transport</keyword>
<dbReference type="NCBIfam" id="TIGR00810">
    <property type="entry name" value="secG"/>
    <property type="match status" value="1"/>
</dbReference>
<evidence type="ECO:0000256" key="7">
    <source>
        <dbReference type="ARBA" id="ARBA00022927"/>
    </source>
</evidence>
<evidence type="ECO:0000256" key="12">
    <source>
        <dbReference type="RuleBase" id="RU365087"/>
    </source>
</evidence>
<evidence type="ECO:0000256" key="11">
    <source>
        <dbReference type="ARBA" id="ARBA00025182"/>
    </source>
</evidence>
<keyword evidence="9 12" id="KW-0811">Translocation</keyword>
<dbReference type="PANTHER" id="PTHR34182">
    <property type="entry name" value="PROTEIN-EXPORT MEMBRANE PROTEIN SECG"/>
    <property type="match status" value="1"/>
</dbReference>
<keyword evidence="15" id="KW-1185">Reference proteome</keyword>
<reference evidence="14 15" key="1">
    <citation type="submission" date="2017-01" db="EMBL/GenBank/DDBJ databases">
        <authorList>
            <person name="Mah S.A."/>
            <person name="Swanson W.J."/>
            <person name="Moy G.W."/>
            <person name="Vacquier V.D."/>
        </authorList>
    </citation>
    <scope>NUCLEOTIDE SEQUENCE [LARGE SCALE GENOMIC DNA]</scope>
    <source>
        <strain evidence="14 15">DSM 21219</strain>
    </source>
</reference>
<keyword evidence="5 12" id="KW-1003">Cell membrane</keyword>
<comment type="caution">
    <text evidence="12">Lacks conserved residue(s) required for the propagation of feature annotation.</text>
</comment>
<dbReference type="EMBL" id="FTPS01000001">
    <property type="protein sequence ID" value="SIT82389.1"/>
    <property type="molecule type" value="Genomic_DNA"/>
</dbReference>
<comment type="subcellular location">
    <subcellularLocation>
        <location evidence="1 12">Cell membrane</location>
        <topology evidence="1 12">Multi-pass membrane protein</topology>
    </subcellularLocation>
</comment>
<comment type="function">
    <text evidence="11 12">Involved in protein export. Participates in an early event of protein translocation.</text>
</comment>
<feature type="region of interest" description="Disordered" evidence="13">
    <location>
        <begin position="80"/>
        <end position="135"/>
    </location>
</feature>
<evidence type="ECO:0000313" key="15">
    <source>
        <dbReference type="Proteomes" id="UP000192455"/>
    </source>
</evidence>
<keyword evidence="10 12" id="KW-0472">Membrane</keyword>
<dbReference type="OrthoDB" id="7691811at2"/>
<evidence type="ECO:0000313" key="14">
    <source>
        <dbReference type="EMBL" id="SIT82389.1"/>
    </source>
</evidence>
<keyword evidence="4 12" id="KW-0813">Transport</keyword>
<dbReference type="RefSeq" id="WP_076649431.1">
    <property type="nucleotide sequence ID" value="NZ_FTPS01000001.1"/>
</dbReference>
<dbReference type="Pfam" id="PF03840">
    <property type="entry name" value="SecG"/>
    <property type="match status" value="1"/>
</dbReference>
<evidence type="ECO:0000256" key="8">
    <source>
        <dbReference type="ARBA" id="ARBA00022989"/>
    </source>
</evidence>
<dbReference type="GO" id="GO:0009306">
    <property type="term" value="P:protein secretion"/>
    <property type="evidence" value="ECO:0007669"/>
    <property type="project" value="UniProtKB-UniRule"/>
</dbReference>
<evidence type="ECO:0000256" key="2">
    <source>
        <dbReference type="ARBA" id="ARBA00008445"/>
    </source>
</evidence>
<evidence type="ECO:0000256" key="13">
    <source>
        <dbReference type="SAM" id="MobiDB-lite"/>
    </source>
</evidence>
<evidence type="ECO:0000256" key="3">
    <source>
        <dbReference type="ARBA" id="ARBA00017876"/>
    </source>
</evidence>
<dbReference type="STRING" id="515897.SAMN05421849_1684"/>
<sequence>MENIVLTIHLLLALGLIGVVLMQRSEGGGLGIGGGGGAMTSRGAATALAKVTWVLAIAFLGTSIYLTVLAADGVTGGSVVDRLGTSGAQPDATAPTAPLGDDLLPPPTATAPDSGSATDGSPPDTDEPLTPRADD</sequence>
<evidence type="ECO:0000256" key="5">
    <source>
        <dbReference type="ARBA" id="ARBA00022475"/>
    </source>
</evidence>
<dbReference type="Proteomes" id="UP000192455">
    <property type="component" value="Unassembled WGS sequence"/>
</dbReference>
<dbReference type="GO" id="GO:0005886">
    <property type="term" value="C:plasma membrane"/>
    <property type="evidence" value="ECO:0007669"/>
    <property type="project" value="UniProtKB-SubCell"/>
</dbReference>
<protein>
    <recommendedName>
        <fullName evidence="3 12">Protein-export membrane protein SecG</fullName>
    </recommendedName>
</protein>
<keyword evidence="8 12" id="KW-1133">Transmembrane helix</keyword>
<dbReference type="GO" id="GO:0065002">
    <property type="term" value="P:intracellular protein transmembrane transport"/>
    <property type="evidence" value="ECO:0007669"/>
    <property type="project" value="TreeGrafter"/>
</dbReference>
<dbReference type="PRINTS" id="PR01651">
    <property type="entry name" value="SECGEXPORT"/>
</dbReference>
<evidence type="ECO:0000256" key="6">
    <source>
        <dbReference type="ARBA" id="ARBA00022692"/>
    </source>
</evidence>
<evidence type="ECO:0000256" key="4">
    <source>
        <dbReference type="ARBA" id="ARBA00022448"/>
    </source>
</evidence>
<comment type="similarity">
    <text evidence="2 12">Belongs to the SecG family.</text>
</comment>
<accession>A0A1R3WWE6</accession>
<dbReference type="GO" id="GO:0015450">
    <property type="term" value="F:protein-transporting ATPase activity"/>
    <property type="evidence" value="ECO:0007669"/>
    <property type="project" value="UniProtKB-UniRule"/>
</dbReference>